<gene>
    <name evidence="2" type="ORF">PAC_13543</name>
</gene>
<dbReference type="Proteomes" id="UP000184330">
    <property type="component" value="Unassembled WGS sequence"/>
</dbReference>
<dbReference type="EMBL" id="FJOG01000024">
    <property type="protein sequence ID" value="CZR63646.1"/>
    <property type="molecule type" value="Genomic_DNA"/>
</dbReference>
<organism evidence="2 3">
    <name type="scientific">Phialocephala subalpina</name>
    <dbReference type="NCBI Taxonomy" id="576137"/>
    <lineage>
        <taxon>Eukaryota</taxon>
        <taxon>Fungi</taxon>
        <taxon>Dikarya</taxon>
        <taxon>Ascomycota</taxon>
        <taxon>Pezizomycotina</taxon>
        <taxon>Leotiomycetes</taxon>
        <taxon>Helotiales</taxon>
        <taxon>Mollisiaceae</taxon>
        <taxon>Phialocephala</taxon>
        <taxon>Phialocephala fortinii species complex</taxon>
    </lineage>
</organism>
<reference evidence="2 3" key="1">
    <citation type="submission" date="2016-03" db="EMBL/GenBank/DDBJ databases">
        <authorList>
            <person name="Ploux O."/>
        </authorList>
    </citation>
    <scope>NUCLEOTIDE SEQUENCE [LARGE SCALE GENOMIC DNA]</scope>
    <source>
        <strain evidence="2 3">UAMH 11012</strain>
    </source>
</reference>
<keyword evidence="3" id="KW-1185">Reference proteome</keyword>
<feature type="region of interest" description="Disordered" evidence="1">
    <location>
        <begin position="221"/>
        <end position="261"/>
    </location>
</feature>
<protein>
    <submittedName>
        <fullName evidence="2">Uncharacterized protein</fullName>
    </submittedName>
</protein>
<sequence length="344" mass="36787">MSLNGNQTNGTGISTAINGQISTPISRGGSTTSQGQPTIATSRGGSTVRRGQTPVATSRGGPIESRGQSLRAQYQAPVQNGNFVLGFSAHGGDGLGRYFRNPFGGPNMTTSVAADSPSYNKSTSCANATNTPSPTHSFSSNDAEMDASSDINAPAAINDNLQTMANLDAGVNTSNESLQSLKRNRDGTLKHGVQRNTYQSLPNDTLTKASPSAATIDDENLQARGKPRNELRQSVDDNPVDKQDKVENLDSSVTEKNSQETRDVLLPETWKKVQQDSEPEEVVTSTIAIPVQITMTEENKDQQKPDKVVKEDKTGDENVTEAASPPHTRGLSHYVGFLHRFSRG</sequence>
<feature type="compositionally biased region" description="Basic and acidic residues" evidence="1">
    <location>
        <begin position="227"/>
        <end position="248"/>
    </location>
</feature>
<feature type="region of interest" description="Disordered" evidence="1">
    <location>
        <begin position="1"/>
        <end position="69"/>
    </location>
</feature>
<feature type="compositionally biased region" description="Polar residues" evidence="1">
    <location>
        <begin position="1"/>
        <end position="45"/>
    </location>
</feature>
<feature type="compositionally biased region" description="Polar residues" evidence="1">
    <location>
        <begin position="114"/>
        <end position="142"/>
    </location>
</feature>
<name>A0A1L7XF96_9HELO</name>
<feature type="compositionally biased region" description="Basic and acidic residues" evidence="1">
    <location>
        <begin position="297"/>
        <end position="316"/>
    </location>
</feature>
<evidence type="ECO:0000256" key="1">
    <source>
        <dbReference type="SAM" id="MobiDB-lite"/>
    </source>
</evidence>
<feature type="region of interest" description="Disordered" evidence="1">
    <location>
        <begin position="295"/>
        <end position="331"/>
    </location>
</feature>
<evidence type="ECO:0000313" key="3">
    <source>
        <dbReference type="Proteomes" id="UP000184330"/>
    </source>
</evidence>
<feature type="region of interest" description="Disordered" evidence="1">
    <location>
        <begin position="114"/>
        <end position="147"/>
    </location>
</feature>
<proteinExistence type="predicted"/>
<accession>A0A1L7XF96</accession>
<evidence type="ECO:0000313" key="2">
    <source>
        <dbReference type="EMBL" id="CZR63646.1"/>
    </source>
</evidence>
<dbReference type="AlphaFoldDB" id="A0A1L7XF96"/>